<keyword evidence="1" id="KW-0812">Transmembrane</keyword>
<dbReference type="Pfam" id="PF06667">
    <property type="entry name" value="PspB"/>
    <property type="match status" value="1"/>
</dbReference>
<sequence length="98" mass="11351">MDGSEAIMVSLVVGMLFIGLPWLVLHYVTKWKTSATLTNDDERTLGEMHALARRLEDRMDTVERLLASDNPNWEPRRLTQEDEDDYIAKQFAALERSR</sequence>
<dbReference type="Proteomes" id="UP000242561">
    <property type="component" value="Chromosome"/>
</dbReference>
<keyword evidence="1" id="KW-1133">Transmembrane helix</keyword>
<feature type="transmembrane region" description="Helical" evidence="1">
    <location>
        <begin position="6"/>
        <end position="25"/>
    </location>
</feature>
<reference evidence="2 3" key="1">
    <citation type="submission" date="2016-11" db="EMBL/GenBank/DDBJ databases">
        <title>Sphingorhabdus sp. LPB0140, isolated from marine environment.</title>
        <authorList>
            <person name="Kim E."/>
            <person name="Yi H."/>
        </authorList>
    </citation>
    <scope>NUCLEOTIDE SEQUENCE [LARGE SCALE GENOMIC DNA]</scope>
    <source>
        <strain evidence="2 3">LPB0140</strain>
    </source>
</reference>
<dbReference type="GO" id="GO:0006355">
    <property type="term" value="P:regulation of DNA-templated transcription"/>
    <property type="evidence" value="ECO:0007669"/>
    <property type="project" value="InterPro"/>
</dbReference>
<organism evidence="2 3">
    <name type="scientific">Sphingorhabdus lutea</name>
    <dbReference type="NCBI Taxonomy" id="1913578"/>
    <lineage>
        <taxon>Bacteria</taxon>
        <taxon>Pseudomonadati</taxon>
        <taxon>Pseudomonadota</taxon>
        <taxon>Alphaproteobacteria</taxon>
        <taxon>Sphingomonadales</taxon>
        <taxon>Sphingomonadaceae</taxon>
        <taxon>Sphingorhabdus</taxon>
    </lineage>
</organism>
<proteinExistence type="predicted"/>
<accession>A0A1L3JC15</accession>
<dbReference type="NCBIfam" id="TIGR02976">
    <property type="entry name" value="phageshock_pspB"/>
    <property type="match status" value="1"/>
</dbReference>
<evidence type="ECO:0000313" key="3">
    <source>
        <dbReference type="Proteomes" id="UP000242561"/>
    </source>
</evidence>
<dbReference type="EMBL" id="CP018154">
    <property type="protein sequence ID" value="APG62666.1"/>
    <property type="molecule type" value="Genomic_DNA"/>
</dbReference>
<dbReference type="InterPro" id="IPR009554">
    <property type="entry name" value="Phageshock_PspB"/>
</dbReference>
<gene>
    <name evidence="2" type="ORF">LPB140_07545</name>
</gene>
<name>A0A1L3JC15_9SPHN</name>
<keyword evidence="1" id="KW-0472">Membrane</keyword>
<dbReference type="STRING" id="1913578.LPB140_07545"/>
<keyword evidence="3" id="KW-1185">Reference proteome</keyword>
<evidence type="ECO:0000256" key="1">
    <source>
        <dbReference type="SAM" id="Phobius"/>
    </source>
</evidence>
<dbReference type="RefSeq" id="WP_072559315.1">
    <property type="nucleotide sequence ID" value="NZ_CP018154.1"/>
</dbReference>
<evidence type="ECO:0000313" key="2">
    <source>
        <dbReference type="EMBL" id="APG62666.1"/>
    </source>
</evidence>
<dbReference type="GO" id="GO:0009271">
    <property type="term" value="P:phage shock"/>
    <property type="evidence" value="ECO:0007669"/>
    <property type="project" value="InterPro"/>
</dbReference>
<protein>
    <submittedName>
        <fullName evidence="2">Phage shock protein B</fullName>
    </submittedName>
</protein>
<dbReference type="OrthoDB" id="7365677at2"/>
<dbReference type="AlphaFoldDB" id="A0A1L3JC15"/>
<dbReference type="KEGG" id="sphl:LPB140_07545"/>